<proteinExistence type="inferred from homology"/>
<dbReference type="Pfam" id="PF02452">
    <property type="entry name" value="PemK_toxin"/>
    <property type="match status" value="1"/>
</dbReference>
<reference evidence="3 4" key="1">
    <citation type="submission" date="2023-07" db="EMBL/GenBank/DDBJ databases">
        <title>Genomic Encyclopedia of Type Strains, Phase IV (KMG-IV): sequencing the most valuable type-strain genomes for metagenomic binning, comparative biology and taxonomic classification.</title>
        <authorList>
            <person name="Goeker M."/>
        </authorList>
    </citation>
    <scope>NUCLEOTIDE SEQUENCE [LARGE SCALE GENOMIC DNA]</scope>
    <source>
        <strain evidence="3 4">DSM 29005</strain>
    </source>
</reference>
<accession>A0ABT9ZLC4</accession>
<dbReference type="InterPro" id="IPR003477">
    <property type="entry name" value="PemK-like"/>
</dbReference>
<dbReference type="Proteomes" id="UP001234495">
    <property type="component" value="Unassembled WGS sequence"/>
</dbReference>
<protein>
    <recommendedName>
        <fullName evidence="5">Type II toxin-antitoxin system PemK/MazF family toxin</fullName>
    </recommendedName>
</protein>
<evidence type="ECO:0000256" key="2">
    <source>
        <dbReference type="ARBA" id="ARBA00022649"/>
    </source>
</evidence>
<dbReference type="Gene3D" id="2.30.30.110">
    <property type="match status" value="1"/>
</dbReference>
<dbReference type="SUPFAM" id="SSF50118">
    <property type="entry name" value="Cell growth inhibitor/plasmid maintenance toxic component"/>
    <property type="match status" value="1"/>
</dbReference>
<sequence>MTFKPRNVIILTSNEINHSEEYLYVLVAPINTIKEYEKEKDWYSILKDDEHPIFTYLPKGDNERYVDLSQTVSIHKSLLLKKLNKVPEERWNIVEENLLQCLSLGLIEEDLEDNS</sequence>
<comment type="similarity">
    <text evidence="1">Belongs to the PemK/MazF family.</text>
</comment>
<keyword evidence="2" id="KW-1277">Toxin-antitoxin system</keyword>
<dbReference type="RefSeq" id="WP_307345900.1">
    <property type="nucleotide sequence ID" value="NZ_JAUSUD010000030.1"/>
</dbReference>
<evidence type="ECO:0000256" key="1">
    <source>
        <dbReference type="ARBA" id="ARBA00007521"/>
    </source>
</evidence>
<evidence type="ECO:0008006" key="5">
    <source>
        <dbReference type="Google" id="ProtNLM"/>
    </source>
</evidence>
<name>A0ABT9ZLC4_9BACI</name>
<keyword evidence="4" id="KW-1185">Reference proteome</keyword>
<dbReference type="InterPro" id="IPR011067">
    <property type="entry name" value="Plasmid_toxin/cell-grow_inhib"/>
</dbReference>
<dbReference type="EMBL" id="JAUSUD010000030">
    <property type="protein sequence ID" value="MDQ0233083.1"/>
    <property type="molecule type" value="Genomic_DNA"/>
</dbReference>
<organism evidence="3 4">
    <name type="scientific">Metabacillus malikii</name>
    <dbReference type="NCBI Taxonomy" id="1504265"/>
    <lineage>
        <taxon>Bacteria</taxon>
        <taxon>Bacillati</taxon>
        <taxon>Bacillota</taxon>
        <taxon>Bacilli</taxon>
        <taxon>Bacillales</taxon>
        <taxon>Bacillaceae</taxon>
        <taxon>Metabacillus</taxon>
    </lineage>
</organism>
<evidence type="ECO:0000313" key="3">
    <source>
        <dbReference type="EMBL" id="MDQ0233083.1"/>
    </source>
</evidence>
<gene>
    <name evidence="3" type="ORF">J2S19_004424</name>
</gene>
<comment type="caution">
    <text evidence="3">The sequence shown here is derived from an EMBL/GenBank/DDBJ whole genome shotgun (WGS) entry which is preliminary data.</text>
</comment>
<evidence type="ECO:0000313" key="4">
    <source>
        <dbReference type="Proteomes" id="UP001234495"/>
    </source>
</evidence>